<keyword evidence="7" id="KW-0812">Transmembrane</keyword>
<keyword evidence="5 7" id="KW-0472">Membrane</keyword>
<dbReference type="Proteomes" id="UP000625316">
    <property type="component" value="Unassembled WGS sequence"/>
</dbReference>
<dbReference type="SUPFAM" id="SSF51126">
    <property type="entry name" value="Pectin lyase-like"/>
    <property type="match status" value="1"/>
</dbReference>
<dbReference type="PANTHER" id="PTHR22913:SF12">
    <property type="entry name" value="MANNURONAN SYNTHASE"/>
    <property type="match status" value="1"/>
</dbReference>
<dbReference type="Pfam" id="PF13641">
    <property type="entry name" value="Glyco_tranf_2_3"/>
    <property type="match status" value="1"/>
</dbReference>
<keyword evidence="3" id="KW-0328">Glycosyltransferase</keyword>
<evidence type="ECO:0000256" key="2">
    <source>
        <dbReference type="ARBA" id="ARBA00022475"/>
    </source>
</evidence>
<dbReference type="InterPro" id="IPR012334">
    <property type="entry name" value="Pectin_lyas_fold"/>
</dbReference>
<proteinExistence type="predicted"/>
<evidence type="ECO:0000256" key="7">
    <source>
        <dbReference type="SAM" id="Phobius"/>
    </source>
</evidence>
<dbReference type="GO" id="GO:0050501">
    <property type="term" value="F:hyaluronan synthase activity"/>
    <property type="evidence" value="ECO:0007669"/>
    <property type="project" value="TreeGrafter"/>
</dbReference>
<accession>A0A928VHA8</accession>
<dbReference type="GO" id="GO:0005886">
    <property type="term" value="C:plasma membrane"/>
    <property type="evidence" value="ECO:0007669"/>
    <property type="project" value="UniProtKB-SubCell"/>
</dbReference>
<dbReference type="SUPFAM" id="SSF53448">
    <property type="entry name" value="Nucleotide-diphospho-sugar transferases"/>
    <property type="match status" value="1"/>
</dbReference>
<feature type="transmembrane region" description="Helical" evidence="7">
    <location>
        <begin position="7"/>
        <end position="24"/>
    </location>
</feature>
<evidence type="ECO:0000313" key="9">
    <source>
        <dbReference type="EMBL" id="MBE9028320.1"/>
    </source>
</evidence>
<comment type="subcellular location">
    <subcellularLocation>
        <location evidence="1">Cell membrane</location>
    </subcellularLocation>
</comment>
<dbReference type="RefSeq" id="WP_264323141.1">
    <property type="nucleotide sequence ID" value="NZ_JADEXQ010000002.1"/>
</dbReference>
<keyword evidence="10" id="KW-1185">Reference proteome</keyword>
<dbReference type="PANTHER" id="PTHR22913">
    <property type="entry name" value="HYALURONAN SYNTHASE"/>
    <property type="match status" value="1"/>
</dbReference>
<protein>
    <submittedName>
        <fullName evidence="9">Glycosyltransferase</fullName>
    </submittedName>
</protein>
<comment type="caution">
    <text evidence="9">The sequence shown here is derived from an EMBL/GenBank/DDBJ whole genome shotgun (WGS) entry which is preliminary data.</text>
</comment>
<dbReference type="Gene3D" id="2.160.20.10">
    <property type="entry name" value="Single-stranded right-handed beta-helix, Pectin lyase-like"/>
    <property type="match status" value="1"/>
</dbReference>
<evidence type="ECO:0000256" key="6">
    <source>
        <dbReference type="SAM" id="MobiDB-lite"/>
    </source>
</evidence>
<evidence type="ECO:0000256" key="3">
    <source>
        <dbReference type="ARBA" id="ARBA00022676"/>
    </source>
</evidence>
<evidence type="ECO:0000256" key="5">
    <source>
        <dbReference type="ARBA" id="ARBA00023136"/>
    </source>
</evidence>
<feature type="region of interest" description="Disordered" evidence="6">
    <location>
        <begin position="685"/>
        <end position="711"/>
    </location>
</feature>
<feature type="transmembrane region" description="Helical" evidence="7">
    <location>
        <begin position="36"/>
        <end position="56"/>
    </location>
</feature>
<reference evidence="9" key="1">
    <citation type="submission" date="2020-10" db="EMBL/GenBank/DDBJ databases">
        <authorList>
            <person name="Castelo-Branco R."/>
            <person name="Eusebio N."/>
            <person name="Adriana R."/>
            <person name="Vieira A."/>
            <person name="Brugerolle De Fraissinette N."/>
            <person name="Rezende De Castro R."/>
            <person name="Schneider M.P."/>
            <person name="Vasconcelos V."/>
            <person name="Leao P.N."/>
        </authorList>
    </citation>
    <scope>NUCLEOTIDE SEQUENCE</scope>
    <source>
        <strain evidence="9">LEGE 11480</strain>
    </source>
</reference>
<dbReference type="Gene3D" id="3.90.550.10">
    <property type="entry name" value="Spore Coat Polysaccharide Biosynthesis Protein SpsA, Chain A"/>
    <property type="match status" value="1"/>
</dbReference>
<sequence length="711" mass="79756">MKKLLNWAICAIISLSGLIGLYHLQNLQLSEATSFGLINLGIISIWRWSLFFIRLLRSWYYQLVVFPRWRKRSHQVEPEKLPHICFVVPTYKEQPWITERVFTAIVAEAKTLPQPITVLVSSSGEAENATIANLVAQHDPEAEFVQLILRTQQHGKRKAMADSLRELSSLDLPSNTTVVLMDGDSELAPGTLRKCLPLFELFPQVGAVTTDELPIVEGSRTFSEWFHLRFAQRHHQMCSDSLARKVMCLTGRFSIFRGAVAFNPSFADQLEFDQLNDWLWGNFKFLSGDDKSTWFWLLQRRYEMIYVPDALVYSIESVSGSVSDRAIANMRRWFGNMLRNNSRALALGPNTTGWGIWYALLDQRMTIWTSLITPSLLLLALIAGNWLTAGIIVAWICFSRPIMLMLLFLGRISKLKMIHFPILLLTQWVSGALKVQVQMNLVQQKWSNRGNQSVTVTGSARKRVTKHSLASFLVVSQIFSFILVMLCFAGIINPWQELTEVNFTQSIPQATPTVPSTVINASAYGVVPNDGQDDSAAIQQLLRQIAPNQQTQVVLPAGALSCQQPITLEHNNLTLKGQGIDRTVLTQTSGQPCILIQPEPHKSQRVQAVSLENLTIQTHSQPIATPVIQINQADETRIHQVKVITHQPAKSLDQPHKPIQIAASETPMMTFVAIESSSNPTVPIETLPATPSDEQARFQESPAALTLSLQE</sequence>
<keyword evidence="4" id="KW-0808">Transferase</keyword>
<keyword evidence="7" id="KW-1133">Transmembrane helix</keyword>
<name>A0A928VHA8_9CYAN</name>
<evidence type="ECO:0000256" key="4">
    <source>
        <dbReference type="ARBA" id="ARBA00022679"/>
    </source>
</evidence>
<dbReference type="GO" id="GO:0085029">
    <property type="term" value="P:extracellular matrix assembly"/>
    <property type="evidence" value="ECO:0007669"/>
    <property type="project" value="TreeGrafter"/>
</dbReference>
<dbReference type="InterPro" id="IPR029044">
    <property type="entry name" value="Nucleotide-diphossugar_trans"/>
</dbReference>
<dbReference type="InterPro" id="IPR024535">
    <property type="entry name" value="RHGA/B-epi-like_pectate_lyase"/>
</dbReference>
<evidence type="ECO:0000313" key="10">
    <source>
        <dbReference type="Proteomes" id="UP000625316"/>
    </source>
</evidence>
<evidence type="ECO:0000259" key="8">
    <source>
        <dbReference type="Pfam" id="PF12708"/>
    </source>
</evidence>
<keyword evidence="2" id="KW-1003">Cell membrane</keyword>
<feature type="transmembrane region" description="Helical" evidence="7">
    <location>
        <begin position="469"/>
        <end position="492"/>
    </location>
</feature>
<organism evidence="9 10">
    <name type="scientific">Romeriopsis navalis LEGE 11480</name>
    <dbReference type="NCBI Taxonomy" id="2777977"/>
    <lineage>
        <taxon>Bacteria</taxon>
        <taxon>Bacillati</taxon>
        <taxon>Cyanobacteriota</taxon>
        <taxon>Cyanophyceae</taxon>
        <taxon>Leptolyngbyales</taxon>
        <taxon>Leptolyngbyaceae</taxon>
        <taxon>Romeriopsis</taxon>
        <taxon>Romeriopsis navalis</taxon>
    </lineage>
</organism>
<dbReference type="InterPro" id="IPR011050">
    <property type="entry name" value="Pectin_lyase_fold/virulence"/>
</dbReference>
<gene>
    <name evidence="9" type="ORF">IQ266_00935</name>
</gene>
<evidence type="ECO:0000256" key="1">
    <source>
        <dbReference type="ARBA" id="ARBA00004236"/>
    </source>
</evidence>
<dbReference type="GO" id="GO:0030213">
    <property type="term" value="P:hyaluronan biosynthetic process"/>
    <property type="evidence" value="ECO:0007669"/>
    <property type="project" value="TreeGrafter"/>
</dbReference>
<feature type="domain" description="Rhamnogalacturonase A/B/Epimerase-like pectate lyase" evidence="8">
    <location>
        <begin position="519"/>
        <end position="647"/>
    </location>
</feature>
<dbReference type="EMBL" id="JADEXQ010000002">
    <property type="protein sequence ID" value="MBE9028320.1"/>
    <property type="molecule type" value="Genomic_DNA"/>
</dbReference>
<dbReference type="Pfam" id="PF12708">
    <property type="entry name" value="Pect-lyase_RHGA_epim"/>
    <property type="match status" value="1"/>
</dbReference>
<dbReference type="AlphaFoldDB" id="A0A928VHA8"/>